<feature type="region of interest" description="Disordered" evidence="1">
    <location>
        <begin position="134"/>
        <end position="167"/>
    </location>
</feature>
<keyword evidence="3" id="KW-0732">Signal</keyword>
<evidence type="ECO:0000256" key="2">
    <source>
        <dbReference type="SAM" id="Phobius"/>
    </source>
</evidence>
<evidence type="ECO:0000256" key="3">
    <source>
        <dbReference type="SAM" id="SignalP"/>
    </source>
</evidence>
<evidence type="ECO:0000313" key="4">
    <source>
        <dbReference type="EMBL" id="KAA8498995.1"/>
    </source>
</evidence>
<protein>
    <recommendedName>
        <fullName evidence="6">Transmembrane protein</fullName>
    </recommendedName>
</protein>
<reference evidence="5" key="1">
    <citation type="journal article" date="2019" name="Nat. Commun.">
        <title>Expansion of phycobilisome linker gene families in mesophilic red algae.</title>
        <authorList>
            <person name="Lee J."/>
            <person name="Kim D."/>
            <person name="Bhattacharya D."/>
            <person name="Yoon H.S."/>
        </authorList>
    </citation>
    <scope>NUCLEOTIDE SEQUENCE [LARGE SCALE GENOMIC DNA]</scope>
    <source>
        <strain evidence="5">CCMP 1328</strain>
    </source>
</reference>
<organism evidence="4 5">
    <name type="scientific">Porphyridium purpureum</name>
    <name type="common">Red alga</name>
    <name type="synonym">Porphyridium cruentum</name>
    <dbReference type="NCBI Taxonomy" id="35688"/>
    <lineage>
        <taxon>Eukaryota</taxon>
        <taxon>Rhodophyta</taxon>
        <taxon>Bangiophyceae</taxon>
        <taxon>Porphyridiales</taxon>
        <taxon>Porphyridiaceae</taxon>
        <taxon>Porphyridium</taxon>
    </lineage>
</organism>
<dbReference type="Proteomes" id="UP000324585">
    <property type="component" value="Unassembled WGS sequence"/>
</dbReference>
<keyword evidence="5" id="KW-1185">Reference proteome</keyword>
<gene>
    <name evidence="4" type="ORF">FVE85_6580</name>
</gene>
<feature type="chain" id="PRO_5023902623" description="Transmembrane protein" evidence="3">
    <location>
        <begin position="25"/>
        <end position="233"/>
    </location>
</feature>
<proteinExistence type="predicted"/>
<feature type="transmembrane region" description="Helical" evidence="2">
    <location>
        <begin position="103"/>
        <end position="126"/>
    </location>
</feature>
<accession>A0A5J4Z6P9</accession>
<keyword evidence="2" id="KW-0812">Transmembrane</keyword>
<dbReference type="EMBL" id="VRMN01000001">
    <property type="protein sequence ID" value="KAA8498995.1"/>
    <property type="molecule type" value="Genomic_DNA"/>
</dbReference>
<evidence type="ECO:0000256" key="1">
    <source>
        <dbReference type="SAM" id="MobiDB-lite"/>
    </source>
</evidence>
<comment type="caution">
    <text evidence="4">The sequence shown here is derived from an EMBL/GenBank/DDBJ whole genome shotgun (WGS) entry which is preliminary data.</text>
</comment>
<keyword evidence="2" id="KW-0472">Membrane</keyword>
<keyword evidence="2" id="KW-1133">Transmembrane helix</keyword>
<feature type="signal peptide" evidence="3">
    <location>
        <begin position="1"/>
        <end position="24"/>
    </location>
</feature>
<evidence type="ECO:0008006" key="6">
    <source>
        <dbReference type="Google" id="ProtNLM"/>
    </source>
</evidence>
<evidence type="ECO:0000313" key="5">
    <source>
        <dbReference type="Proteomes" id="UP000324585"/>
    </source>
</evidence>
<sequence>MLPRGRSALFALFVLFALRRCALGQDGVTFSSTFPQCELTVSDDDCISYPFLQGNTFCFCPENNWMFEWKCCVTAPLVPRDDPAINTTVIDCWCAGVPTSSGWVALSVLAGFAMLQVLVFAVVGYFRAKKEAQQPNASDRDSSLGAGNLREAHQSSVSPRGSRNDVVPQENHLVEAEGVREGSQMILPRDAHEMPSTFTPNSLATSVQNHGRGNDEKAVTFNFMAGADGTKSP</sequence>
<dbReference type="AlphaFoldDB" id="A0A5J4Z6P9"/>
<name>A0A5J4Z6P9_PORPP</name>